<organism evidence="1 2">
    <name type="scientific">Clostridium algidicarnis</name>
    <dbReference type="NCBI Taxonomy" id="37659"/>
    <lineage>
        <taxon>Bacteria</taxon>
        <taxon>Bacillati</taxon>
        <taxon>Bacillota</taxon>
        <taxon>Clostridia</taxon>
        <taxon>Eubacteriales</taxon>
        <taxon>Clostridiaceae</taxon>
        <taxon>Clostridium</taxon>
    </lineage>
</organism>
<evidence type="ECO:0008006" key="3">
    <source>
        <dbReference type="Google" id="ProtNLM"/>
    </source>
</evidence>
<protein>
    <recommendedName>
        <fullName evidence="3">DUF4325 domain-containing protein</fullName>
    </recommendedName>
</protein>
<gene>
    <name evidence="1" type="ORF">KPL27_05155</name>
</gene>
<dbReference type="RefSeq" id="WP_216131520.1">
    <property type="nucleotide sequence ID" value="NZ_JAHLDG010000006.1"/>
</dbReference>
<evidence type="ECO:0000313" key="1">
    <source>
        <dbReference type="EMBL" id="MBU3219493.1"/>
    </source>
</evidence>
<proteinExistence type="predicted"/>
<dbReference type="Proteomes" id="UP000740830">
    <property type="component" value="Unassembled WGS sequence"/>
</dbReference>
<evidence type="ECO:0000313" key="2">
    <source>
        <dbReference type="Proteomes" id="UP000740830"/>
    </source>
</evidence>
<sequence length="118" mass="13331">MGNESKKFSFKRNDATKVLEIFTEGVFTPEDGAEYVKSYKAEVAKIKPGEYTLKFDCSNLELNRPEVLPILQGCFEMYKVNNFKKIIATVGNSKNSVILKMQIGRLARTVGLDNMEVI</sequence>
<reference evidence="1 2" key="1">
    <citation type="submission" date="2021-06" db="EMBL/GenBank/DDBJ databases">
        <title>Clostridia strains as spoilage organisms.</title>
        <authorList>
            <person name="Wambui J."/>
            <person name="Stephan R."/>
            <person name="Stevens M.J.A."/>
        </authorList>
    </citation>
    <scope>NUCLEOTIDE SEQUENCE [LARGE SCALE GENOMIC DNA]</scope>
    <source>
        <strain evidence="1 2">CM013</strain>
    </source>
</reference>
<comment type="caution">
    <text evidence="1">The sequence shown here is derived from an EMBL/GenBank/DDBJ whole genome shotgun (WGS) entry which is preliminary data.</text>
</comment>
<keyword evidence="2" id="KW-1185">Reference proteome</keyword>
<dbReference type="EMBL" id="JAHLDG010000006">
    <property type="protein sequence ID" value="MBU3219493.1"/>
    <property type="molecule type" value="Genomic_DNA"/>
</dbReference>
<accession>A0ABS6C1Y6</accession>
<name>A0ABS6C1Y6_9CLOT</name>